<dbReference type="InterPro" id="IPR037289">
    <property type="entry name" value="Elp2"/>
</dbReference>
<keyword evidence="8" id="KW-0819">tRNA processing</keyword>
<organism evidence="12 13">
    <name type="scientific">Batrachochytrium salamandrivorans</name>
    <dbReference type="NCBI Taxonomy" id="1357716"/>
    <lineage>
        <taxon>Eukaryota</taxon>
        <taxon>Fungi</taxon>
        <taxon>Fungi incertae sedis</taxon>
        <taxon>Chytridiomycota</taxon>
        <taxon>Chytridiomycota incertae sedis</taxon>
        <taxon>Chytridiomycetes</taxon>
        <taxon>Rhizophydiales</taxon>
        <taxon>Rhizophydiales incertae sedis</taxon>
        <taxon>Batrachochytrium</taxon>
    </lineage>
</organism>
<keyword evidence="7 11" id="KW-0853">WD repeat</keyword>
<evidence type="ECO:0000256" key="1">
    <source>
        <dbReference type="ARBA" id="ARBA00004123"/>
    </source>
</evidence>
<comment type="subcellular location">
    <subcellularLocation>
        <location evidence="2">Cytoplasm</location>
    </subcellularLocation>
    <subcellularLocation>
        <location evidence="1">Nucleus</location>
    </subcellularLocation>
</comment>
<keyword evidence="13" id="KW-1185">Reference proteome</keyword>
<evidence type="ECO:0000313" key="12">
    <source>
        <dbReference type="EMBL" id="KAH6588869.1"/>
    </source>
</evidence>
<comment type="similarity">
    <text evidence="4">Belongs to the WD repeat ELP2 family.</text>
</comment>
<keyword evidence="6" id="KW-0963">Cytoplasm</keyword>
<dbReference type="Proteomes" id="UP001648503">
    <property type="component" value="Unassembled WGS sequence"/>
</dbReference>
<feature type="repeat" description="WD" evidence="11">
    <location>
        <begin position="718"/>
        <end position="750"/>
    </location>
</feature>
<evidence type="ECO:0000256" key="4">
    <source>
        <dbReference type="ARBA" id="ARBA00005881"/>
    </source>
</evidence>
<dbReference type="InterPro" id="IPR001680">
    <property type="entry name" value="WD40_rpt"/>
</dbReference>
<dbReference type="Pfam" id="PF00400">
    <property type="entry name" value="WD40"/>
    <property type="match status" value="8"/>
</dbReference>
<evidence type="ECO:0000256" key="3">
    <source>
        <dbReference type="ARBA" id="ARBA00005043"/>
    </source>
</evidence>
<keyword evidence="10" id="KW-0539">Nucleus</keyword>
<evidence type="ECO:0000256" key="10">
    <source>
        <dbReference type="ARBA" id="ARBA00023242"/>
    </source>
</evidence>
<dbReference type="PROSITE" id="PS50082">
    <property type="entry name" value="WD_REPEATS_2"/>
    <property type="match status" value="3"/>
</dbReference>
<dbReference type="Gene3D" id="2.130.10.10">
    <property type="entry name" value="YVTN repeat-like/Quinoprotein amine dehydrogenase"/>
    <property type="match status" value="4"/>
</dbReference>
<evidence type="ECO:0000313" key="13">
    <source>
        <dbReference type="Proteomes" id="UP001648503"/>
    </source>
</evidence>
<dbReference type="PROSITE" id="PS50294">
    <property type="entry name" value="WD_REPEATS_REGION"/>
    <property type="match status" value="1"/>
</dbReference>
<dbReference type="InterPro" id="IPR015943">
    <property type="entry name" value="WD40/YVTN_repeat-like_dom_sf"/>
</dbReference>
<evidence type="ECO:0000256" key="8">
    <source>
        <dbReference type="ARBA" id="ARBA00022694"/>
    </source>
</evidence>
<proteinExistence type="inferred from homology"/>
<evidence type="ECO:0000256" key="11">
    <source>
        <dbReference type="PROSITE-ProRule" id="PRU00221"/>
    </source>
</evidence>
<accession>A0ABQ8EYI4</accession>
<comment type="pathway">
    <text evidence="3">tRNA modification; 5-methoxycarbonylmethyl-2-thiouridine-tRNA biosynthesis.</text>
</comment>
<evidence type="ECO:0000256" key="5">
    <source>
        <dbReference type="ARBA" id="ARBA00020267"/>
    </source>
</evidence>
<comment type="caution">
    <text evidence="12">The sequence shown here is derived from an EMBL/GenBank/DDBJ whole genome shotgun (WGS) entry which is preliminary data.</text>
</comment>
<dbReference type="SMART" id="SM00320">
    <property type="entry name" value="WD40"/>
    <property type="match status" value="12"/>
</dbReference>
<gene>
    <name evidence="12" type="ORF">BASA50_010438</name>
</gene>
<evidence type="ECO:0000256" key="2">
    <source>
        <dbReference type="ARBA" id="ARBA00004496"/>
    </source>
</evidence>
<dbReference type="SUPFAM" id="SSF50978">
    <property type="entry name" value="WD40 repeat-like"/>
    <property type="match status" value="2"/>
</dbReference>
<feature type="repeat" description="WD" evidence="11">
    <location>
        <begin position="447"/>
        <end position="476"/>
    </location>
</feature>
<name>A0ABQ8EYI4_9FUNG</name>
<protein>
    <recommendedName>
        <fullName evidence="5">Elongator complex protein 2</fullName>
    </recommendedName>
</protein>
<evidence type="ECO:0000256" key="6">
    <source>
        <dbReference type="ARBA" id="ARBA00022490"/>
    </source>
</evidence>
<feature type="repeat" description="WD" evidence="11">
    <location>
        <begin position="669"/>
        <end position="695"/>
    </location>
</feature>
<dbReference type="InterPro" id="IPR036322">
    <property type="entry name" value="WD40_repeat_dom_sf"/>
</dbReference>
<dbReference type="EMBL" id="JAFCIX010000489">
    <property type="protein sequence ID" value="KAH6588869.1"/>
    <property type="molecule type" value="Genomic_DNA"/>
</dbReference>
<keyword evidence="9" id="KW-0677">Repeat</keyword>
<sequence>MSLEHVSVSCNRTSHAVDWSAEGLVAFAAGSFVCLYQSQSSSKAGVSQTLKGHSATVTCVSFILPGKSFGYHNICNPSSESNLIVSTSADKTCIVWRRTTSGEWLLSCRVDAHTQGVVALAVVQGRENFNEDGDWIATAASDGTTNVWRRTDDSTGKDKLDLVQTICMGHHHMMALGLAFLPNSKVPVLFSAGTDMKLHVHVFENGVFTTKLSLPGHNGWIRSIKIATYTDAGSGDKAQKHSYEDGCLMIATASQDRHIRIWKLVASPNSALTVSDSAATKSSSSINEVDNRVLALQDMNLEDVDGCTQLSTKSHSILVNNESVVSPFTIMLDALLTSHDDWVYSVNWHPAVCKNDSETGAREYQQPMSLISASADKSIMIWQPDDHSESWIYQARLGEVGGATFGFYGALLSPSGDTILSNGYNGALHTWKRKGSDYTNWSPAVGVSGHSSAVKCLAWDPTGTFLLSTGSDQTTRAIAPWRHDDIVSWHEIGRPQIHGYDINCLAFVHTYQFISGADEKVLRVFSAPRAFAISLENITGIKGEIAKLDKRATGACLPALGLSNKAVFEDTTSTHSSNEQPSLSAFSALAGPHSTFSDGLSQPPFEEHLLQHTLWPETDKLYGHGYEIMTVASNNEGTLVASACKAAKAEHAVVRLWSTATWKEICEPLAFHSLTVTSIQFSPDGKYVLTAGRDRGWALFYVGDALKDGSWSLEASQIRAHTRIIWSAKWIPDCNYFVTASRDKQVKIWEKINSEWSSVATLKFDESVTMIDICRMGQSSRYLLAAGLETGNICLQQIWIDSDGKWKSAVHDEEIPITQSHSLAITGLSWRPVTLNQHDTSHYLASCSDDHSVRIFKII</sequence>
<dbReference type="PANTHER" id="PTHR44111:SF1">
    <property type="entry name" value="ELONGATOR COMPLEX PROTEIN 2"/>
    <property type="match status" value="1"/>
</dbReference>
<evidence type="ECO:0000256" key="9">
    <source>
        <dbReference type="ARBA" id="ARBA00022737"/>
    </source>
</evidence>
<dbReference type="PANTHER" id="PTHR44111">
    <property type="entry name" value="ELONGATOR COMPLEX PROTEIN 2"/>
    <property type="match status" value="1"/>
</dbReference>
<reference evidence="12 13" key="1">
    <citation type="submission" date="2021-02" db="EMBL/GenBank/DDBJ databases">
        <title>Variation within the Batrachochytrium salamandrivorans European outbreak.</title>
        <authorList>
            <person name="Kelly M."/>
            <person name="Pasmans F."/>
            <person name="Shea T.P."/>
            <person name="Munoz J.F."/>
            <person name="Carranza S."/>
            <person name="Cuomo C.A."/>
            <person name="Martel A."/>
        </authorList>
    </citation>
    <scope>NUCLEOTIDE SEQUENCE [LARGE SCALE GENOMIC DNA]</scope>
    <source>
        <strain evidence="12 13">AMFP18/2</strain>
    </source>
</reference>
<evidence type="ECO:0000256" key="7">
    <source>
        <dbReference type="ARBA" id="ARBA00022574"/>
    </source>
</evidence>